<gene>
    <name evidence="2" type="ORF">DV20_07030</name>
</gene>
<sequence length="933" mass="99847">MEASEQHRTGSAPSNAASAGGRTSAGRAEGGRSANAGGTLSAVGRLIERADALHLRAPELALVLGERAAALAEAAGADEQWIRAESLVVSARVRLGERPGTVGRAVAALRAAEHAGYGDIAARLRIDLAVCARSLGVPLTGLAALRPVLTDPVVSPVHRAAALCHLVGCLGQLGRKSELDRVLVEADKLVVGDESLGADTQLLVRALLRVGTAAHRRRHGDLTAAADAARTGLGFLEKLDNPADDGGLVRIRLVLLLVSTLLDRGDAEMAYEIAEPVLAEPVRAAGVAPMGWLRLAVATRVHLPSGAGEAAIELVREAVASTDRHGLSSITARLWLELAQLQERFGQAEEAIACLYRSRAAEQLHARARRQACSVLAGEFGSGEPASIDLDEVLKAVPSRALPVSVPVVAAEPVPVAAEVPEPEPRTPAWSFGREEAPPRQPAWSFERPRVTADAAETTLMPAVRDEPAPPRPEPVVVERRPEAAPGRTAPIEVRSGREPEQRSGAGESRSAREPERRPGSGESRPEQRSGRVESRSVREPESRAEAAEVRSRRGVEQRPGSVESRSAREPEFRSRSAEGQSVREPEFRSDPVEVRSARGPEFRSEPVESRSAREPEFRSDPAEVRSAREPEFRSDPVEVRSAREPEFRSDPAEVRSERAAAERGPEPGFRLEPAEPRPSERGPQPSERGTAPVEPEPAAEVGKTKFSWAALAEARLRETAAERESAPTRVTPALPLAPEPAAEREPWASGERPQEPPPSTRHDAEHGSVAARSVLDRLGISASGGAGGRRRAEDADHPRAEEPARPEPELAPPPRPEDEPPSVPDYRDEVEPWLPRLRMPPSLEPMEDFGHWTPATAPFPESYARAIAEDEPPPDAGLADLLARALAEHQAGTASAAALVKQLDSQNAGRRNGHGRNGHGAEVPDSRHGSRD</sequence>
<feature type="region of interest" description="Disordered" evidence="1">
    <location>
        <begin position="890"/>
        <end position="933"/>
    </location>
</feature>
<dbReference type="Gene3D" id="1.25.40.10">
    <property type="entry name" value="Tetratricopeptide repeat domain"/>
    <property type="match status" value="1"/>
</dbReference>
<feature type="compositionally biased region" description="Low complexity" evidence="1">
    <location>
        <begin position="10"/>
        <end position="34"/>
    </location>
</feature>
<dbReference type="STRING" id="287986.DV20_07030"/>
<accession>A0A066UAA4</accession>
<dbReference type="EMBL" id="JMQI01000014">
    <property type="protein sequence ID" value="KDN22782.1"/>
    <property type="molecule type" value="Genomic_DNA"/>
</dbReference>
<keyword evidence="3" id="KW-1185">Reference proteome</keyword>
<evidence type="ECO:0000313" key="3">
    <source>
        <dbReference type="Proteomes" id="UP000027345"/>
    </source>
</evidence>
<dbReference type="AlphaFoldDB" id="A0A066UAA4"/>
<feature type="compositionally biased region" description="Basic and acidic residues" evidence="1">
    <location>
        <begin position="566"/>
        <end position="666"/>
    </location>
</feature>
<feature type="region of interest" description="Disordered" evidence="1">
    <location>
        <begin position="1"/>
        <end position="34"/>
    </location>
</feature>
<comment type="caution">
    <text evidence="2">The sequence shown here is derived from an EMBL/GenBank/DDBJ whole genome shotgun (WGS) entry which is preliminary data.</text>
</comment>
<proteinExistence type="predicted"/>
<feature type="compositionally biased region" description="Basic and acidic residues" evidence="1">
    <location>
        <begin position="791"/>
        <end position="809"/>
    </location>
</feature>
<organism evidence="2 3">
    <name type="scientific">Amycolatopsis rifamycinica</name>
    <dbReference type="NCBI Taxonomy" id="287986"/>
    <lineage>
        <taxon>Bacteria</taxon>
        <taxon>Bacillati</taxon>
        <taxon>Actinomycetota</taxon>
        <taxon>Actinomycetes</taxon>
        <taxon>Pseudonocardiales</taxon>
        <taxon>Pseudonocardiaceae</taxon>
        <taxon>Amycolatopsis</taxon>
    </lineage>
</organism>
<feature type="region of interest" description="Disordered" evidence="1">
    <location>
        <begin position="420"/>
        <end position="706"/>
    </location>
</feature>
<evidence type="ECO:0000256" key="1">
    <source>
        <dbReference type="SAM" id="MobiDB-lite"/>
    </source>
</evidence>
<protein>
    <submittedName>
        <fullName evidence="2">Uncharacterized protein</fullName>
    </submittedName>
</protein>
<feature type="region of interest" description="Disordered" evidence="1">
    <location>
        <begin position="718"/>
        <end position="834"/>
    </location>
</feature>
<dbReference type="InterPro" id="IPR011990">
    <property type="entry name" value="TPR-like_helical_dom_sf"/>
</dbReference>
<dbReference type="eggNOG" id="COG5164">
    <property type="taxonomic scope" value="Bacteria"/>
</dbReference>
<dbReference type="OrthoDB" id="5165923at2"/>
<evidence type="ECO:0000313" key="2">
    <source>
        <dbReference type="EMBL" id="KDN22782.1"/>
    </source>
</evidence>
<feature type="compositionally biased region" description="Basic and acidic residues" evidence="1">
    <location>
        <begin position="510"/>
        <end position="557"/>
    </location>
</feature>
<name>A0A066UAA4_9PSEU</name>
<feature type="compositionally biased region" description="Basic and acidic residues" evidence="1">
    <location>
        <begin position="923"/>
        <end position="933"/>
    </location>
</feature>
<reference evidence="2 3" key="1">
    <citation type="submission" date="2014-05" db="EMBL/GenBank/DDBJ databases">
        <title>Draft genome sequence of Amycolatopsis rifamycinica DSM 46095.</title>
        <authorList>
            <person name="Lal R."/>
            <person name="Saxena A."/>
            <person name="Kumari R."/>
            <person name="Mukherjee U."/>
            <person name="Singh P."/>
            <person name="Sangwan N."/>
            <person name="Mahato N.K."/>
        </authorList>
    </citation>
    <scope>NUCLEOTIDE SEQUENCE [LARGE SCALE GENOMIC DNA]</scope>
    <source>
        <strain evidence="2 3">DSM 46095</strain>
    </source>
</reference>
<feature type="compositionally biased region" description="Basic and acidic residues" evidence="1">
    <location>
        <begin position="718"/>
        <end position="727"/>
    </location>
</feature>
<dbReference type="Proteomes" id="UP000027345">
    <property type="component" value="Unassembled WGS sequence"/>
</dbReference>
<dbReference type="RefSeq" id="WP_043777434.1">
    <property type="nucleotide sequence ID" value="NZ_JMQI01000014.1"/>
</dbReference>